<evidence type="ECO:0000256" key="9">
    <source>
        <dbReference type="ARBA" id="ARBA00022840"/>
    </source>
</evidence>
<evidence type="ECO:0000256" key="14">
    <source>
        <dbReference type="PROSITE-ProRule" id="PRU00409"/>
    </source>
</evidence>
<keyword evidence="10" id="KW-0133">Cell shape</keyword>
<feature type="region of interest" description="Disordered" evidence="15">
    <location>
        <begin position="1"/>
        <end position="33"/>
    </location>
</feature>
<dbReference type="InterPro" id="IPR016185">
    <property type="entry name" value="PreATP-grasp_dom_sf"/>
</dbReference>
<keyword evidence="7" id="KW-0436">Ligase</keyword>
<reference evidence="17" key="1">
    <citation type="journal article" date="2022" name="Environ. Microbiol.">
        <title>Geoalkalibacter halelectricus SAP #1 sp. nov. possessing extracellular electron transfer and mineral#reducing capabilities from a haloalkaline environment.</title>
        <authorList>
            <person name="Yadav S."/>
            <person name="Singh R."/>
            <person name="Sundharam S.S."/>
            <person name="Chaudhary S."/>
            <person name="Krishnamurthi S."/>
            <person name="Patil S.A."/>
        </authorList>
    </citation>
    <scope>NUCLEOTIDE SEQUENCE</scope>
    <source>
        <strain evidence="17">SAP-1</strain>
    </source>
</reference>
<dbReference type="SUPFAM" id="SSF52440">
    <property type="entry name" value="PreATP-grasp domain"/>
    <property type="match status" value="1"/>
</dbReference>
<evidence type="ECO:0000256" key="8">
    <source>
        <dbReference type="ARBA" id="ARBA00022741"/>
    </source>
</evidence>
<sequence>MHIALSFSLKGESPRVEDAAGEPPSEPPDSPPDDLYAEWDDIHTITAVADALRTQHRVTLVEADLNAFETYRALRPDLVFNIAEGLHGASREAQIPALLDMLDLPYTGSDPLTLGLCLDKRRTKEILTHHRVATPRFVVAASLNEIPTRFTYPAMVKPILEGSSKGVTDKALVRNRRELVRQVQWVLETYRQPALIEEFLPGREFTVALLGNGAELRVLPIVEINFDSLPAGVNPIYSYEAKWLWDQEHDPLQIFTCPAQVEPLLRRQIEELCKRAFNALGCRDWCRIDVRLDGRGLPQVIELNPLPGILPRPEQNSCFPKAARAAGLSYDQLILAVADAAALRLNLQAESGGCRESRGLL</sequence>
<dbReference type="PROSITE" id="PS50975">
    <property type="entry name" value="ATP_GRASP"/>
    <property type="match status" value="1"/>
</dbReference>
<evidence type="ECO:0000256" key="2">
    <source>
        <dbReference type="ARBA" id="ARBA00001946"/>
    </source>
</evidence>
<evidence type="ECO:0000256" key="10">
    <source>
        <dbReference type="ARBA" id="ARBA00022960"/>
    </source>
</evidence>
<dbReference type="EC" id="6.3.2.4" evidence="5"/>
<evidence type="ECO:0000256" key="5">
    <source>
        <dbReference type="ARBA" id="ARBA00012216"/>
    </source>
</evidence>
<evidence type="ECO:0000256" key="4">
    <source>
        <dbReference type="ARBA" id="ARBA00010871"/>
    </source>
</evidence>
<evidence type="ECO:0000313" key="17">
    <source>
        <dbReference type="EMBL" id="UWZ80114.1"/>
    </source>
</evidence>
<keyword evidence="9 14" id="KW-0067">ATP-binding</keyword>
<dbReference type="Gene3D" id="3.30.470.20">
    <property type="entry name" value="ATP-grasp fold, B domain"/>
    <property type="match status" value="1"/>
</dbReference>
<evidence type="ECO:0000256" key="12">
    <source>
        <dbReference type="ARBA" id="ARBA00023316"/>
    </source>
</evidence>
<evidence type="ECO:0000313" key="18">
    <source>
        <dbReference type="Proteomes" id="UP001060414"/>
    </source>
</evidence>
<name>A0ABY5ZNN0_9BACT</name>
<dbReference type="PANTHER" id="PTHR23132:SF23">
    <property type="entry name" value="D-ALANINE--D-ALANINE LIGASE B"/>
    <property type="match status" value="1"/>
</dbReference>
<comment type="subcellular location">
    <subcellularLocation>
        <location evidence="3">Cytoplasm</location>
    </subcellularLocation>
</comment>
<comment type="catalytic activity">
    <reaction evidence="13">
        <text>2 D-alanine + ATP = D-alanyl-D-alanine + ADP + phosphate + H(+)</text>
        <dbReference type="Rhea" id="RHEA:11224"/>
        <dbReference type="ChEBI" id="CHEBI:15378"/>
        <dbReference type="ChEBI" id="CHEBI:30616"/>
        <dbReference type="ChEBI" id="CHEBI:43474"/>
        <dbReference type="ChEBI" id="CHEBI:57416"/>
        <dbReference type="ChEBI" id="CHEBI:57822"/>
        <dbReference type="ChEBI" id="CHEBI:456216"/>
        <dbReference type="EC" id="6.3.2.4"/>
    </reaction>
</comment>
<keyword evidence="11" id="KW-0573">Peptidoglycan synthesis</keyword>
<dbReference type="InterPro" id="IPR011095">
    <property type="entry name" value="Dala_Dala_lig_C"/>
</dbReference>
<organism evidence="17 18">
    <name type="scientific">Geoalkalibacter halelectricus</name>
    <dbReference type="NCBI Taxonomy" id="2847045"/>
    <lineage>
        <taxon>Bacteria</taxon>
        <taxon>Pseudomonadati</taxon>
        <taxon>Thermodesulfobacteriota</taxon>
        <taxon>Desulfuromonadia</taxon>
        <taxon>Desulfuromonadales</taxon>
        <taxon>Geoalkalibacteraceae</taxon>
        <taxon>Geoalkalibacter</taxon>
    </lineage>
</organism>
<keyword evidence="6" id="KW-0963">Cytoplasm</keyword>
<dbReference type="InterPro" id="IPR000291">
    <property type="entry name" value="D-Ala_lig_Van_CS"/>
</dbReference>
<dbReference type="Gene3D" id="3.30.1490.20">
    <property type="entry name" value="ATP-grasp fold, A domain"/>
    <property type="match status" value="1"/>
</dbReference>
<dbReference type="PROSITE" id="PS00844">
    <property type="entry name" value="DALA_DALA_LIGASE_2"/>
    <property type="match status" value="1"/>
</dbReference>
<evidence type="ECO:0000256" key="11">
    <source>
        <dbReference type="ARBA" id="ARBA00022984"/>
    </source>
</evidence>
<evidence type="ECO:0000256" key="15">
    <source>
        <dbReference type="SAM" id="MobiDB-lite"/>
    </source>
</evidence>
<comment type="cofactor">
    <cofactor evidence="1">
        <name>Mn(2+)</name>
        <dbReference type="ChEBI" id="CHEBI:29035"/>
    </cofactor>
</comment>
<evidence type="ECO:0000256" key="1">
    <source>
        <dbReference type="ARBA" id="ARBA00001936"/>
    </source>
</evidence>
<feature type="domain" description="ATP-grasp" evidence="16">
    <location>
        <begin position="124"/>
        <end position="339"/>
    </location>
</feature>
<dbReference type="EMBL" id="CP092109">
    <property type="protein sequence ID" value="UWZ80114.1"/>
    <property type="molecule type" value="Genomic_DNA"/>
</dbReference>
<dbReference type="Proteomes" id="UP001060414">
    <property type="component" value="Chromosome"/>
</dbReference>
<dbReference type="Gene3D" id="3.40.50.20">
    <property type="match status" value="1"/>
</dbReference>
<evidence type="ECO:0000256" key="13">
    <source>
        <dbReference type="ARBA" id="ARBA00047614"/>
    </source>
</evidence>
<comment type="similarity">
    <text evidence="4">Belongs to the D-alanine--D-alanine ligase family.</text>
</comment>
<protein>
    <recommendedName>
        <fullName evidence="5">D-alanine--D-alanine ligase</fullName>
        <ecNumber evidence="5">6.3.2.4</ecNumber>
    </recommendedName>
</protein>
<keyword evidence="18" id="KW-1185">Reference proteome</keyword>
<evidence type="ECO:0000256" key="3">
    <source>
        <dbReference type="ARBA" id="ARBA00004496"/>
    </source>
</evidence>
<evidence type="ECO:0000256" key="7">
    <source>
        <dbReference type="ARBA" id="ARBA00022598"/>
    </source>
</evidence>
<evidence type="ECO:0000259" key="16">
    <source>
        <dbReference type="PROSITE" id="PS50975"/>
    </source>
</evidence>
<keyword evidence="8 14" id="KW-0547">Nucleotide-binding</keyword>
<dbReference type="PANTHER" id="PTHR23132">
    <property type="entry name" value="D-ALANINE--D-ALANINE LIGASE"/>
    <property type="match status" value="1"/>
</dbReference>
<comment type="cofactor">
    <cofactor evidence="2">
        <name>Mg(2+)</name>
        <dbReference type="ChEBI" id="CHEBI:18420"/>
    </cofactor>
</comment>
<keyword evidence="12" id="KW-0961">Cell wall biogenesis/degradation</keyword>
<dbReference type="InterPro" id="IPR011761">
    <property type="entry name" value="ATP-grasp"/>
</dbReference>
<evidence type="ECO:0000256" key="6">
    <source>
        <dbReference type="ARBA" id="ARBA00022490"/>
    </source>
</evidence>
<dbReference type="Pfam" id="PF07478">
    <property type="entry name" value="Dala_Dala_lig_C"/>
    <property type="match status" value="1"/>
</dbReference>
<accession>A0ABY5ZNN0</accession>
<dbReference type="SUPFAM" id="SSF56059">
    <property type="entry name" value="Glutathione synthetase ATP-binding domain-like"/>
    <property type="match status" value="1"/>
</dbReference>
<proteinExistence type="inferred from homology"/>
<dbReference type="InterPro" id="IPR013815">
    <property type="entry name" value="ATP_grasp_subdomain_1"/>
</dbReference>
<dbReference type="RefSeq" id="WP_260748471.1">
    <property type="nucleotide sequence ID" value="NZ_CP092109.1"/>
</dbReference>
<gene>
    <name evidence="17" type="ORF">L9S41_01660</name>
</gene>